<feature type="compositionally biased region" description="Polar residues" evidence="1">
    <location>
        <begin position="163"/>
        <end position="172"/>
    </location>
</feature>
<accession>A0ABQ9GYR8</accession>
<sequence>MHNKLGVPVVHVSPDGPGGGRHSRYEAGEYVDSCILLGLATLSQRLRQPISEREECASKREQKRTSHEWDRKAGRWLIGMSRREVEKKARGWSVATIANQVLSSRHTAEQIPVLFVDATVLAWVQSPSVYSRAPFAEGFAELLRSTRMKGQGKLEIPEKTHRPATSSGTIPTCENPGATMPGSNPVHIVRLAWKVVAMGFTLYPKGFRTMPYTYLVRFWHPGVRSGVRTHGDFSNVCLPSTNRTQPAREEDTLARAGGGGKEGERGRGKRGRGEGERGGGGKRGRGEGERGGGGRERGWGRGGERLTVHDKSYKCYEQIPFRADSRTEKSSSSVQLVLDISKPGRSLLRETDFSDNISVNKVFPGLFPSPKTG</sequence>
<organism evidence="2 3">
    <name type="scientific">Dryococelus australis</name>
    <dbReference type="NCBI Taxonomy" id="614101"/>
    <lineage>
        <taxon>Eukaryota</taxon>
        <taxon>Metazoa</taxon>
        <taxon>Ecdysozoa</taxon>
        <taxon>Arthropoda</taxon>
        <taxon>Hexapoda</taxon>
        <taxon>Insecta</taxon>
        <taxon>Pterygota</taxon>
        <taxon>Neoptera</taxon>
        <taxon>Polyneoptera</taxon>
        <taxon>Phasmatodea</taxon>
        <taxon>Verophasmatodea</taxon>
        <taxon>Anareolatae</taxon>
        <taxon>Phasmatidae</taxon>
        <taxon>Eurycanthinae</taxon>
        <taxon>Dryococelus</taxon>
    </lineage>
</organism>
<evidence type="ECO:0000313" key="2">
    <source>
        <dbReference type="EMBL" id="KAJ8877165.1"/>
    </source>
</evidence>
<reference evidence="2 3" key="1">
    <citation type="submission" date="2023-02" db="EMBL/GenBank/DDBJ databases">
        <title>LHISI_Scaffold_Assembly.</title>
        <authorList>
            <person name="Stuart O.P."/>
            <person name="Cleave R."/>
            <person name="Magrath M.J.L."/>
            <person name="Mikheyev A.S."/>
        </authorList>
    </citation>
    <scope>NUCLEOTIDE SEQUENCE [LARGE SCALE GENOMIC DNA]</scope>
    <source>
        <strain evidence="2">Daus_M_001</strain>
        <tissue evidence="2">Leg muscle</tissue>
    </source>
</reference>
<evidence type="ECO:0000256" key="1">
    <source>
        <dbReference type="SAM" id="MobiDB-lite"/>
    </source>
</evidence>
<feature type="region of interest" description="Disordered" evidence="1">
    <location>
        <begin position="150"/>
        <end position="179"/>
    </location>
</feature>
<gene>
    <name evidence="2" type="ORF">PR048_021618</name>
</gene>
<feature type="compositionally biased region" description="Basic and acidic residues" evidence="1">
    <location>
        <begin position="261"/>
        <end position="304"/>
    </location>
</feature>
<dbReference type="EMBL" id="JARBHB010000008">
    <property type="protein sequence ID" value="KAJ8877165.1"/>
    <property type="molecule type" value="Genomic_DNA"/>
</dbReference>
<comment type="caution">
    <text evidence="2">The sequence shown here is derived from an EMBL/GenBank/DDBJ whole genome shotgun (WGS) entry which is preliminary data.</text>
</comment>
<feature type="region of interest" description="Disordered" evidence="1">
    <location>
        <begin position="1"/>
        <end position="21"/>
    </location>
</feature>
<name>A0ABQ9GYR8_9NEOP</name>
<protein>
    <submittedName>
        <fullName evidence="2">Uncharacterized protein</fullName>
    </submittedName>
</protein>
<evidence type="ECO:0000313" key="3">
    <source>
        <dbReference type="Proteomes" id="UP001159363"/>
    </source>
</evidence>
<dbReference type="Proteomes" id="UP001159363">
    <property type="component" value="Chromosome 7"/>
</dbReference>
<feature type="region of interest" description="Disordered" evidence="1">
    <location>
        <begin position="238"/>
        <end position="304"/>
    </location>
</feature>
<keyword evidence="3" id="KW-1185">Reference proteome</keyword>
<proteinExistence type="predicted"/>